<gene>
    <name evidence="1" type="ORF">BofuT4_uP160180.1</name>
</gene>
<reference evidence="2" key="1">
    <citation type="journal article" date="2011" name="PLoS Genet.">
        <title>Genomic analysis of the necrotrophic fungal pathogens Sclerotinia sclerotiorum and Botrytis cinerea.</title>
        <authorList>
            <person name="Amselem J."/>
            <person name="Cuomo C.A."/>
            <person name="van Kan J.A."/>
            <person name="Viaud M."/>
            <person name="Benito E.P."/>
            <person name="Couloux A."/>
            <person name="Coutinho P.M."/>
            <person name="de Vries R.P."/>
            <person name="Dyer P.S."/>
            <person name="Fillinger S."/>
            <person name="Fournier E."/>
            <person name="Gout L."/>
            <person name="Hahn M."/>
            <person name="Kohn L."/>
            <person name="Lapalu N."/>
            <person name="Plummer K.M."/>
            <person name="Pradier J.M."/>
            <person name="Quevillon E."/>
            <person name="Sharon A."/>
            <person name="Simon A."/>
            <person name="ten Have A."/>
            <person name="Tudzynski B."/>
            <person name="Tudzynski P."/>
            <person name="Wincker P."/>
            <person name="Andrew M."/>
            <person name="Anthouard V."/>
            <person name="Beever R.E."/>
            <person name="Beffa R."/>
            <person name="Benoit I."/>
            <person name="Bouzid O."/>
            <person name="Brault B."/>
            <person name="Chen Z."/>
            <person name="Choquer M."/>
            <person name="Collemare J."/>
            <person name="Cotton P."/>
            <person name="Danchin E.G."/>
            <person name="Da Silva C."/>
            <person name="Gautier A."/>
            <person name="Giraud C."/>
            <person name="Giraud T."/>
            <person name="Gonzalez C."/>
            <person name="Grossetete S."/>
            <person name="Guldener U."/>
            <person name="Henrissat B."/>
            <person name="Howlett B.J."/>
            <person name="Kodira C."/>
            <person name="Kretschmer M."/>
            <person name="Lappartient A."/>
            <person name="Leroch M."/>
            <person name="Levis C."/>
            <person name="Mauceli E."/>
            <person name="Neuveglise C."/>
            <person name="Oeser B."/>
            <person name="Pearson M."/>
            <person name="Poulain J."/>
            <person name="Poussereau N."/>
            <person name="Quesneville H."/>
            <person name="Rascle C."/>
            <person name="Schumacher J."/>
            <person name="Segurens B."/>
            <person name="Sexton A."/>
            <person name="Silva E."/>
            <person name="Sirven C."/>
            <person name="Soanes D.M."/>
            <person name="Talbot N.J."/>
            <person name="Templeton M."/>
            <person name="Yandava C."/>
            <person name="Yarden O."/>
            <person name="Zeng Q."/>
            <person name="Rollins J.A."/>
            <person name="Lebrun M.H."/>
            <person name="Dickman M."/>
        </authorList>
    </citation>
    <scope>NUCLEOTIDE SEQUENCE [LARGE SCALE GENOMIC DNA]</scope>
    <source>
        <strain evidence="2">T4</strain>
    </source>
</reference>
<sequence>MKIMLVGHQVLHENCTVARVVIGAYIQGRILSQGATGRFEILEQMTRQDQEERPFFLLRSMRKSNYDMLEESLLTK</sequence>
<dbReference type="HOGENOM" id="CLU_2654230_0_0_1"/>
<organism evidence="1 2">
    <name type="scientific">Botryotinia fuckeliana (strain T4)</name>
    <name type="common">Noble rot fungus</name>
    <name type="synonym">Botrytis cinerea</name>
    <dbReference type="NCBI Taxonomy" id="999810"/>
    <lineage>
        <taxon>Eukaryota</taxon>
        <taxon>Fungi</taxon>
        <taxon>Dikarya</taxon>
        <taxon>Ascomycota</taxon>
        <taxon>Pezizomycotina</taxon>
        <taxon>Leotiomycetes</taxon>
        <taxon>Helotiales</taxon>
        <taxon>Sclerotiniaceae</taxon>
        <taxon>Botrytis</taxon>
    </lineage>
</organism>
<protein>
    <submittedName>
        <fullName evidence="1">Uncharacterized protein</fullName>
    </submittedName>
</protein>
<dbReference type="Proteomes" id="UP000008177">
    <property type="component" value="Unplaced contigs"/>
</dbReference>
<dbReference type="EMBL" id="FQ790352">
    <property type="protein sequence ID" value="CCD54729.1"/>
    <property type="molecule type" value="Genomic_DNA"/>
</dbReference>
<proteinExistence type="predicted"/>
<evidence type="ECO:0000313" key="1">
    <source>
        <dbReference type="EMBL" id="CCD54729.1"/>
    </source>
</evidence>
<name>G2YTG9_BOTF4</name>
<accession>G2YTG9</accession>
<evidence type="ECO:0000313" key="2">
    <source>
        <dbReference type="Proteomes" id="UP000008177"/>
    </source>
</evidence>
<dbReference type="AlphaFoldDB" id="G2YTG9"/>
<dbReference type="InParanoid" id="G2YTG9"/>